<sequence>MTQPPKKRQTKAERRSAILQAAGEAFFLQGYAATSIDSIIERLGGSKRAIYQEFGSKEGLLVAFVSEGSNLLLASLDDAYVEHHDLRETLIEFGCAMTSALLGPGFIGAYRSVLSEALRFPELAQAYYVNGPGKAQHRLAQVLNSAKDRGEIRLEDCDAAACHLLGMLRDNVHLRVVLGLSPRPSQKDIRKHVTSAVDLFLHGASASAPVVVRKPRPATKTAEKK</sequence>
<evidence type="ECO:0000313" key="4">
    <source>
        <dbReference type="EMBL" id="MBM7124936.1"/>
    </source>
</evidence>
<evidence type="ECO:0000256" key="2">
    <source>
        <dbReference type="PROSITE-ProRule" id="PRU00335"/>
    </source>
</evidence>
<dbReference type="Pfam" id="PF14246">
    <property type="entry name" value="TetR_C_7"/>
    <property type="match status" value="1"/>
</dbReference>
<evidence type="ECO:0000256" key="1">
    <source>
        <dbReference type="ARBA" id="ARBA00023125"/>
    </source>
</evidence>
<dbReference type="Gene3D" id="1.10.357.10">
    <property type="entry name" value="Tetracycline Repressor, domain 2"/>
    <property type="match status" value="1"/>
</dbReference>
<gene>
    <name evidence="4" type="ORF">ISP19_06040</name>
</gene>
<feature type="domain" description="HTH tetR-type" evidence="3">
    <location>
        <begin position="12"/>
        <end position="72"/>
    </location>
</feature>
<evidence type="ECO:0000259" key="3">
    <source>
        <dbReference type="PROSITE" id="PS50977"/>
    </source>
</evidence>
<dbReference type="InterPro" id="IPR039536">
    <property type="entry name" value="TetR_C_Proteobacteria"/>
</dbReference>
<name>A0ABS2K1A2_9GAMM</name>
<dbReference type="PANTHER" id="PTHR30055">
    <property type="entry name" value="HTH-TYPE TRANSCRIPTIONAL REGULATOR RUTR"/>
    <property type="match status" value="1"/>
</dbReference>
<organism evidence="4 5">
    <name type="scientific">Dyella flava</name>
    <dbReference type="NCBI Taxonomy" id="1920170"/>
    <lineage>
        <taxon>Bacteria</taxon>
        <taxon>Pseudomonadati</taxon>
        <taxon>Pseudomonadota</taxon>
        <taxon>Gammaproteobacteria</taxon>
        <taxon>Lysobacterales</taxon>
        <taxon>Rhodanobacteraceae</taxon>
        <taxon>Dyella</taxon>
    </lineage>
</organism>
<dbReference type="Pfam" id="PF00440">
    <property type="entry name" value="TetR_N"/>
    <property type="match status" value="1"/>
</dbReference>
<dbReference type="PROSITE" id="PS50977">
    <property type="entry name" value="HTH_TETR_2"/>
    <property type="match status" value="1"/>
</dbReference>
<protein>
    <submittedName>
        <fullName evidence="4">TetR/AcrR family transcriptional regulator</fullName>
    </submittedName>
</protein>
<dbReference type="PANTHER" id="PTHR30055:SF146">
    <property type="entry name" value="HTH-TYPE TRANSCRIPTIONAL DUAL REGULATOR CECR"/>
    <property type="match status" value="1"/>
</dbReference>
<reference evidence="4" key="1">
    <citation type="submission" date="2020-10" db="EMBL/GenBank/DDBJ databases">
        <title>Phylogeny of dyella-like bacteria.</title>
        <authorList>
            <person name="Fu J."/>
        </authorList>
    </citation>
    <scope>NUCLEOTIDE SEQUENCE</scope>
    <source>
        <strain evidence="4">DHOC52</strain>
    </source>
</reference>
<comment type="caution">
    <text evidence="4">The sequence shown here is derived from an EMBL/GenBank/DDBJ whole genome shotgun (WGS) entry which is preliminary data.</text>
</comment>
<dbReference type="EMBL" id="JADIKE010000030">
    <property type="protein sequence ID" value="MBM7124936.1"/>
    <property type="molecule type" value="Genomic_DNA"/>
</dbReference>
<dbReference type="Proteomes" id="UP001430149">
    <property type="component" value="Unassembled WGS sequence"/>
</dbReference>
<keyword evidence="1 2" id="KW-0238">DNA-binding</keyword>
<dbReference type="InterPro" id="IPR001647">
    <property type="entry name" value="HTH_TetR"/>
</dbReference>
<feature type="DNA-binding region" description="H-T-H motif" evidence="2">
    <location>
        <begin position="35"/>
        <end position="54"/>
    </location>
</feature>
<dbReference type="InterPro" id="IPR009057">
    <property type="entry name" value="Homeodomain-like_sf"/>
</dbReference>
<dbReference type="SUPFAM" id="SSF48498">
    <property type="entry name" value="Tetracyclin repressor-like, C-terminal domain"/>
    <property type="match status" value="1"/>
</dbReference>
<dbReference type="SUPFAM" id="SSF46689">
    <property type="entry name" value="Homeodomain-like"/>
    <property type="match status" value="1"/>
</dbReference>
<dbReference type="PRINTS" id="PR00455">
    <property type="entry name" value="HTHTETR"/>
</dbReference>
<dbReference type="InterPro" id="IPR050109">
    <property type="entry name" value="HTH-type_TetR-like_transc_reg"/>
</dbReference>
<evidence type="ECO:0000313" key="5">
    <source>
        <dbReference type="Proteomes" id="UP001430149"/>
    </source>
</evidence>
<keyword evidence="5" id="KW-1185">Reference proteome</keyword>
<dbReference type="Gene3D" id="1.10.10.60">
    <property type="entry name" value="Homeodomain-like"/>
    <property type="match status" value="1"/>
</dbReference>
<accession>A0ABS2K1A2</accession>
<proteinExistence type="predicted"/>
<dbReference type="InterPro" id="IPR036271">
    <property type="entry name" value="Tet_transcr_reg_TetR-rel_C_sf"/>
</dbReference>